<reference evidence="1 2" key="1">
    <citation type="submission" date="2019-06" db="EMBL/GenBank/DDBJ databases">
        <title>Draft genome sequence of Clostridium diolis DSM 15410.</title>
        <authorList>
            <person name="Kobayashi H."/>
            <person name="Tanizawa Y."/>
            <person name="Tohno M."/>
        </authorList>
    </citation>
    <scope>NUCLEOTIDE SEQUENCE [LARGE SCALE GENOMIC DNA]</scope>
    <source>
        <strain evidence="1 2">DSM 15410</strain>
    </source>
</reference>
<sequence>MNKEFLESERLFLKPVSFDVKHILTKAVPMATERINSLMEMGYKPINKKFIIYDDYYCR</sequence>
<dbReference type="GeneID" id="66345292"/>
<name>A0AAV3W3K1_9CLOT</name>
<gene>
    <name evidence="1" type="ORF">CDIOL_38460</name>
</gene>
<evidence type="ECO:0000313" key="2">
    <source>
        <dbReference type="Proteomes" id="UP000325212"/>
    </source>
</evidence>
<dbReference type="RefSeq" id="WP_023976133.1">
    <property type="nucleotide sequence ID" value="NZ_BJLA01000016.1"/>
</dbReference>
<accession>A0AAV3W3K1</accession>
<dbReference type="EMBL" id="BJLA01000016">
    <property type="protein sequence ID" value="GEA32923.1"/>
    <property type="molecule type" value="Genomic_DNA"/>
</dbReference>
<dbReference type="AlphaFoldDB" id="A0AAV3W3K1"/>
<proteinExistence type="predicted"/>
<evidence type="ECO:0000313" key="1">
    <source>
        <dbReference type="EMBL" id="GEA32923.1"/>
    </source>
</evidence>
<protein>
    <submittedName>
        <fullName evidence="1">Uncharacterized protein</fullName>
    </submittedName>
</protein>
<dbReference type="Proteomes" id="UP000325212">
    <property type="component" value="Unassembled WGS sequence"/>
</dbReference>
<keyword evidence="2" id="KW-1185">Reference proteome</keyword>
<organism evidence="1 2">
    <name type="scientific">Clostridium diolis</name>
    <dbReference type="NCBI Taxonomy" id="223919"/>
    <lineage>
        <taxon>Bacteria</taxon>
        <taxon>Bacillati</taxon>
        <taxon>Bacillota</taxon>
        <taxon>Clostridia</taxon>
        <taxon>Eubacteriales</taxon>
        <taxon>Clostridiaceae</taxon>
        <taxon>Clostridium</taxon>
    </lineage>
</organism>
<comment type="caution">
    <text evidence="1">The sequence shown here is derived from an EMBL/GenBank/DDBJ whole genome shotgun (WGS) entry which is preliminary data.</text>
</comment>